<sequence>MKRRFLIAAALFSVGIAFGGAKPGTAAEAASAAETGADETLRETEADTEKPETDTEQGAGEEDGSAQVASADEMAPAQDVVDEDMTPVYGDQLIDGTYEIQVRSSSSMFNITACELTVEDGEMTAVITLGGDGYTRLFMGTGEEAVQASEDEYISFVENEEGQQTYQVPVEALDMGIDCAAWSRRKEKWYDRTLVFEASSLPLDAMKEGSYKTAGELGLANGDYTIEVTLAGGSGRTTVESPAALTVKDGEYTVDIVFDSPYYDYMIVDDVKYERTNAEGNSAFSIPLTVLDREQQVIADTVAMSQPYEISYTLLFDSESIQEAEN</sequence>
<reference evidence="3" key="2">
    <citation type="journal article" date="2021" name="PeerJ">
        <title>Extensive microbial diversity within the chicken gut microbiome revealed by metagenomics and culture.</title>
        <authorList>
            <person name="Gilroy R."/>
            <person name="Ravi A."/>
            <person name="Getino M."/>
            <person name="Pursley I."/>
            <person name="Horton D.L."/>
            <person name="Alikhan N.F."/>
            <person name="Baker D."/>
            <person name="Gharbi K."/>
            <person name="Hall N."/>
            <person name="Watson M."/>
            <person name="Adriaenssens E.M."/>
            <person name="Foster-Nyarko E."/>
            <person name="Jarju S."/>
            <person name="Secka A."/>
            <person name="Antonio M."/>
            <person name="Oren A."/>
            <person name="Chaudhuri R.R."/>
            <person name="La Ragione R."/>
            <person name="Hildebrand F."/>
            <person name="Pallen M.J."/>
        </authorList>
    </citation>
    <scope>NUCLEOTIDE SEQUENCE</scope>
    <source>
        <strain evidence="3">CHK190-19873</strain>
    </source>
</reference>
<evidence type="ECO:0000313" key="3">
    <source>
        <dbReference type="EMBL" id="HIS30737.1"/>
    </source>
</evidence>
<reference evidence="3" key="1">
    <citation type="submission" date="2020-10" db="EMBL/GenBank/DDBJ databases">
        <authorList>
            <person name="Gilroy R."/>
        </authorList>
    </citation>
    <scope>NUCLEOTIDE SEQUENCE</scope>
    <source>
        <strain evidence="3">CHK190-19873</strain>
    </source>
</reference>
<dbReference type="Proteomes" id="UP000823935">
    <property type="component" value="Unassembled WGS sequence"/>
</dbReference>
<feature type="region of interest" description="Disordered" evidence="1">
    <location>
        <begin position="29"/>
        <end position="75"/>
    </location>
</feature>
<protein>
    <recommendedName>
        <fullName evidence="5">Iron transport-associated domain protein</fullName>
    </recommendedName>
</protein>
<name>A0A9D1JJ89_9FIRM</name>
<evidence type="ECO:0000256" key="1">
    <source>
        <dbReference type="SAM" id="MobiDB-lite"/>
    </source>
</evidence>
<feature type="signal peptide" evidence="2">
    <location>
        <begin position="1"/>
        <end position="19"/>
    </location>
</feature>
<evidence type="ECO:0000256" key="2">
    <source>
        <dbReference type="SAM" id="SignalP"/>
    </source>
</evidence>
<proteinExistence type="predicted"/>
<dbReference type="EMBL" id="DVIQ01000023">
    <property type="protein sequence ID" value="HIS30737.1"/>
    <property type="molecule type" value="Genomic_DNA"/>
</dbReference>
<dbReference type="AlphaFoldDB" id="A0A9D1JJ89"/>
<keyword evidence="2" id="KW-0732">Signal</keyword>
<evidence type="ECO:0000313" key="4">
    <source>
        <dbReference type="Proteomes" id="UP000823935"/>
    </source>
</evidence>
<accession>A0A9D1JJ89</accession>
<evidence type="ECO:0008006" key="5">
    <source>
        <dbReference type="Google" id="ProtNLM"/>
    </source>
</evidence>
<feature type="compositionally biased region" description="Basic and acidic residues" evidence="1">
    <location>
        <begin position="39"/>
        <end position="53"/>
    </location>
</feature>
<feature type="chain" id="PRO_5039674705" description="Iron transport-associated domain protein" evidence="2">
    <location>
        <begin position="20"/>
        <end position="326"/>
    </location>
</feature>
<organism evidence="3 4">
    <name type="scientific">Candidatus Limivivens intestinipullorum</name>
    <dbReference type="NCBI Taxonomy" id="2840858"/>
    <lineage>
        <taxon>Bacteria</taxon>
        <taxon>Bacillati</taxon>
        <taxon>Bacillota</taxon>
        <taxon>Clostridia</taxon>
        <taxon>Lachnospirales</taxon>
        <taxon>Lachnospiraceae</taxon>
        <taxon>Lachnospiraceae incertae sedis</taxon>
        <taxon>Candidatus Limivivens</taxon>
    </lineage>
</organism>
<gene>
    <name evidence="3" type="ORF">IAB44_04185</name>
</gene>
<comment type="caution">
    <text evidence="3">The sequence shown here is derived from an EMBL/GenBank/DDBJ whole genome shotgun (WGS) entry which is preliminary data.</text>
</comment>